<evidence type="ECO:0000313" key="1">
    <source>
        <dbReference type="EMBL" id="KAI3714762.1"/>
    </source>
</evidence>
<reference evidence="1 2" key="2">
    <citation type="journal article" date="2022" name="Mol. Ecol. Resour.">
        <title>The genomes of chicory, endive, great burdock and yacon provide insights into Asteraceae paleo-polyploidization history and plant inulin production.</title>
        <authorList>
            <person name="Fan W."/>
            <person name="Wang S."/>
            <person name="Wang H."/>
            <person name="Wang A."/>
            <person name="Jiang F."/>
            <person name="Liu H."/>
            <person name="Zhao H."/>
            <person name="Xu D."/>
            <person name="Zhang Y."/>
        </authorList>
    </citation>
    <scope>NUCLEOTIDE SEQUENCE [LARGE SCALE GENOMIC DNA]</scope>
    <source>
        <strain evidence="2">cv. Niubang</strain>
    </source>
</reference>
<proteinExistence type="predicted"/>
<keyword evidence="2" id="KW-1185">Reference proteome</keyword>
<gene>
    <name evidence="1" type="ORF">L6452_21721</name>
</gene>
<name>A0ACB9AY33_ARCLA</name>
<dbReference type="EMBL" id="CM042053">
    <property type="protein sequence ID" value="KAI3714762.1"/>
    <property type="molecule type" value="Genomic_DNA"/>
</dbReference>
<evidence type="ECO:0000313" key="2">
    <source>
        <dbReference type="Proteomes" id="UP001055879"/>
    </source>
</evidence>
<organism evidence="1 2">
    <name type="scientific">Arctium lappa</name>
    <name type="common">Greater burdock</name>
    <name type="synonym">Lappa major</name>
    <dbReference type="NCBI Taxonomy" id="4217"/>
    <lineage>
        <taxon>Eukaryota</taxon>
        <taxon>Viridiplantae</taxon>
        <taxon>Streptophyta</taxon>
        <taxon>Embryophyta</taxon>
        <taxon>Tracheophyta</taxon>
        <taxon>Spermatophyta</taxon>
        <taxon>Magnoliopsida</taxon>
        <taxon>eudicotyledons</taxon>
        <taxon>Gunneridae</taxon>
        <taxon>Pentapetalae</taxon>
        <taxon>asterids</taxon>
        <taxon>campanulids</taxon>
        <taxon>Asterales</taxon>
        <taxon>Asteraceae</taxon>
        <taxon>Carduoideae</taxon>
        <taxon>Cardueae</taxon>
        <taxon>Arctiinae</taxon>
        <taxon>Arctium</taxon>
    </lineage>
</organism>
<accession>A0ACB9AY33</accession>
<sequence>MQELAKLLQSSSATEIKPSAYFHPSTSHEIMPSVPMTIEGCMWRCNRSHADGDHDAVPVASLQGDYKYAYATFEGDSDDDDADYDYAPAA</sequence>
<dbReference type="Proteomes" id="UP001055879">
    <property type="component" value="Linkage Group LG07"/>
</dbReference>
<protein>
    <submittedName>
        <fullName evidence="1">Uncharacterized protein</fullName>
    </submittedName>
</protein>
<comment type="caution">
    <text evidence="1">The sequence shown here is derived from an EMBL/GenBank/DDBJ whole genome shotgun (WGS) entry which is preliminary data.</text>
</comment>
<reference evidence="2" key="1">
    <citation type="journal article" date="2022" name="Mol. Ecol. Resour.">
        <title>The genomes of chicory, endive, great burdock and yacon provide insights into Asteraceae palaeo-polyploidization history and plant inulin production.</title>
        <authorList>
            <person name="Fan W."/>
            <person name="Wang S."/>
            <person name="Wang H."/>
            <person name="Wang A."/>
            <person name="Jiang F."/>
            <person name="Liu H."/>
            <person name="Zhao H."/>
            <person name="Xu D."/>
            <person name="Zhang Y."/>
        </authorList>
    </citation>
    <scope>NUCLEOTIDE SEQUENCE [LARGE SCALE GENOMIC DNA]</scope>
    <source>
        <strain evidence="2">cv. Niubang</strain>
    </source>
</reference>